<sequence>MSTVIVILTSKTRDDVIALGGTAWWKIAAAKARSAKHVLLVHNAHDKRRPGDPSRHGQSFMIATIRDLKQDDDGRYLIQFDEFADTSDTFDWPGYRNPVTYMNADDVLGQIEIGTWETMPDVPFETAQEIRRGDEASSAPALEQEQRPGPGSQPSVTRTFGQILDKHRDLVAQELGIESSQVRITIEMG</sequence>
<accession>A0ABV3L9A7</accession>
<keyword evidence="3" id="KW-1185">Reference proteome</keyword>
<reference evidence="2 3" key="1">
    <citation type="submission" date="2024-07" db="EMBL/GenBank/DDBJ databases">
        <authorList>
            <person name="Kang M."/>
        </authorList>
    </citation>
    <scope>NUCLEOTIDE SEQUENCE [LARGE SCALE GENOMIC DNA]</scope>
    <source>
        <strain evidence="2 3">DFM31</strain>
    </source>
</reference>
<feature type="region of interest" description="Disordered" evidence="1">
    <location>
        <begin position="131"/>
        <end position="157"/>
    </location>
</feature>
<name>A0ABV3L9A7_9RHOB</name>
<dbReference type="EMBL" id="JBFBVU010000023">
    <property type="protein sequence ID" value="MEV8468159.1"/>
    <property type="molecule type" value="Genomic_DNA"/>
</dbReference>
<comment type="caution">
    <text evidence="2">The sequence shown here is derived from an EMBL/GenBank/DDBJ whole genome shotgun (WGS) entry which is preliminary data.</text>
</comment>
<organism evidence="2 3">
    <name type="scientific">Meridianimarinicoccus marinus</name>
    <dbReference type="NCBI Taxonomy" id="3231483"/>
    <lineage>
        <taxon>Bacteria</taxon>
        <taxon>Pseudomonadati</taxon>
        <taxon>Pseudomonadota</taxon>
        <taxon>Alphaproteobacteria</taxon>
        <taxon>Rhodobacterales</taxon>
        <taxon>Paracoccaceae</taxon>
        <taxon>Meridianimarinicoccus</taxon>
    </lineage>
</organism>
<evidence type="ECO:0000313" key="2">
    <source>
        <dbReference type="EMBL" id="MEV8468159.1"/>
    </source>
</evidence>
<dbReference type="Proteomes" id="UP001553161">
    <property type="component" value="Unassembled WGS sequence"/>
</dbReference>
<evidence type="ECO:0000256" key="1">
    <source>
        <dbReference type="SAM" id="MobiDB-lite"/>
    </source>
</evidence>
<protein>
    <submittedName>
        <fullName evidence="2">Uncharacterized protein</fullName>
    </submittedName>
</protein>
<evidence type="ECO:0000313" key="3">
    <source>
        <dbReference type="Proteomes" id="UP001553161"/>
    </source>
</evidence>
<dbReference type="RefSeq" id="WP_366194115.1">
    <property type="nucleotide sequence ID" value="NZ_JBFBVU010000023.1"/>
</dbReference>
<proteinExistence type="predicted"/>
<gene>
    <name evidence="2" type="ORF">AB0T83_15400</name>
</gene>